<feature type="transmembrane region" description="Helical" evidence="6">
    <location>
        <begin position="419"/>
        <end position="441"/>
    </location>
</feature>
<feature type="transmembrane region" description="Helical" evidence="6">
    <location>
        <begin position="274"/>
        <end position="294"/>
    </location>
</feature>
<dbReference type="GO" id="GO:0016020">
    <property type="term" value="C:membrane"/>
    <property type="evidence" value="ECO:0007669"/>
    <property type="project" value="UniProtKB-SubCell"/>
</dbReference>
<dbReference type="GO" id="GO:0006882">
    <property type="term" value="P:intracellular zinc ion homeostasis"/>
    <property type="evidence" value="ECO:0007669"/>
    <property type="project" value="TreeGrafter"/>
</dbReference>
<sequence length="523" mass="56635">MKITSSLLRILLLSLLLCGIFADDHDEHDHDDHDDHDEHDHDDHTEDEHAHEELWHGVYHLHAATYTLNLHRQGEEYVDSSLKIALVPLPEGFEEDNSVLENLQQHVEELLEGSLPSLSQGETAVVNGAKALEDGRRVDAFELVADKDAGNTVMKLSVVADGEYVMFANHKPAEWEAGELKLLSDVHGQSLDPEASSECVSSLDNSRVWGLSMVGALLGAIMSLSGALIIAPIMRMKEIAVLKFLNSFACGVLISLVLVHLIPEAAALFGVLDWRVSTTVIGGYFAGLLIEHGLKVLYKPNSKFVEGKEGSAVAEMVQVRCDGQDMSQDPQPLQPYVKESSIESACLEEVALCPHGRIGNVLIADFFHNFFDGVTTAIAFKYCGQELGWIVVGAAIVHELPQELSDFVILRTSGMSTKWALISNFASSLSCILGVLVILGASDSISSHIGRDMGLLLAFGAGLLLYIAAGLVPEMLVVDDLKRAALHWLSFAVGAVALGLTALNHRHCECLMGGSEGHAGHNH</sequence>
<evidence type="ECO:0000256" key="6">
    <source>
        <dbReference type="SAM" id="Phobius"/>
    </source>
</evidence>
<keyword evidence="4 6" id="KW-0472">Membrane</keyword>
<evidence type="ECO:0000256" key="5">
    <source>
        <dbReference type="SAM" id="MobiDB-lite"/>
    </source>
</evidence>
<evidence type="ECO:0000256" key="2">
    <source>
        <dbReference type="ARBA" id="ARBA00022692"/>
    </source>
</evidence>
<evidence type="ECO:0008006" key="9">
    <source>
        <dbReference type="Google" id="ProtNLM"/>
    </source>
</evidence>
<feature type="transmembrane region" description="Helical" evidence="6">
    <location>
        <begin position="208"/>
        <end position="232"/>
    </location>
</feature>
<feature type="transmembrane region" description="Helical" evidence="6">
    <location>
        <begin position="484"/>
        <end position="503"/>
    </location>
</feature>
<gene>
    <name evidence="8" type="ORF">HPHI1048_LOCUS21704</name>
</gene>
<comment type="subcellular location">
    <subcellularLocation>
        <location evidence="1">Membrane</location>
        <topology evidence="1">Multi-pass membrane protein</topology>
    </subcellularLocation>
</comment>
<keyword evidence="2 6" id="KW-0812">Transmembrane</keyword>
<feature type="signal peptide" evidence="7">
    <location>
        <begin position="1"/>
        <end position="22"/>
    </location>
</feature>
<evidence type="ECO:0000256" key="1">
    <source>
        <dbReference type="ARBA" id="ARBA00004141"/>
    </source>
</evidence>
<feature type="region of interest" description="Disordered" evidence="5">
    <location>
        <begin position="28"/>
        <end position="50"/>
    </location>
</feature>
<evidence type="ECO:0000256" key="3">
    <source>
        <dbReference type="ARBA" id="ARBA00022989"/>
    </source>
</evidence>
<organism evidence="8">
    <name type="scientific">Hanusia phi</name>
    <dbReference type="NCBI Taxonomy" id="3032"/>
    <lineage>
        <taxon>Eukaryota</taxon>
        <taxon>Cryptophyceae</taxon>
        <taxon>Pyrenomonadales</taxon>
        <taxon>Geminigeraceae</taxon>
        <taxon>Hanusia</taxon>
    </lineage>
</organism>
<accession>A0A7S0NBG8</accession>
<evidence type="ECO:0000313" key="8">
    <source>
        <dbReference type="EMBL" id="CAD8504748.1"/>
    </source>
</evidence>
<dbReference type="PANTHER" id="PTHR16950:SF16">
    <property type="entry name" value="ZINC TRANSPORTER ZIP13"/>
    <property type="match status" value="1"/>
</dbReference>
<feature type="transmembrane region" description="Helical" evidence="6">
    <location>
        <begin position="453"/>
        <end position="472"/>
    </location>
</feature>
<proteinExistence type="predicted"/>
<keyword evidence="7" id="KW-0732">Signal</keyword>
<keyword evidence="3 6" id="KW-1133">Transmembrane helix</keyword>
<dbReference type="AlphaFoldDB" id="A0A7S0NBG8"/>
<dbReference type="Pfam" id="PF02535">
    <property type="entry name" value="Zip"/>
    <property type="match status" value="1"/>
</dbReference>
<feature type="transmembrane region" description="Helical" evidence="6">
    <location>
        <begin position="244"/>
        <end position="262"/>
    </location>
</feature>
<evidence type="ECO:0000256" key="4">
    <source>
        <dbReference type="ARBA" id="ARBA00023136"/>
    </source>
</evidence>
<feature type="chain" id="PRO_5030642364" description="Zinc/iron permease" evidence="7">
    <location>
        <begin position="23"/>
        <end position="523"/>
    </location>
</feature>
<dbReference type="InterPro" id="IPR003689">
    <property type="entry name" value="ZIP"/>
</dbReference>
<dbReference type="EMBL" id="HBEO01032021">
    <property type="protein sequence ID" value="CAD8504748.1"/>
    <property type="molecule type" value="Transcribed_RNA"/>
</dbReference>
<name>A0A7S0NBG8_9CRYP</name>
<dbReference type="PANTHER" id="PTHR16950">
    <property type="entry name" value="ZINC TRANSPORTER SLC39A7 HISTIDINE-RICH MEMBRANE PROTEIN KE4"/>
    <property type="match status" value="1"/>
</dbReference>
<evidence type="ECO:0000256" key="7">
    <source>
        <dbReference type="SAM" id="SignalP"/>
    </source>
</evidence>
<dbReference type="GO" id="GO:0005385">
    <property type="term" value="F:zinc ion transmembrane transporter activity"/>
    <property type="evidence" value="ECO:0007669"/>
    <property type="project" value="TreeGrafter"/>
</dbReference>
<reference evidence="8" key="1">
    <citation type="submission" date="2021-01" db="EMBL/GenBank/DDBJ databases">
        <authorList>
            <person name="Corre E."/>
            <person name="Pelletier E."/>
            <person name="Niang G."/>
            <person name="Scheremetjew M."/>
            <person name="Finn R."/>
            <person name="Kale V."/>
            <person name="Holt S."/>
            <person name="Cochrane G."/>
            <person name="Meng A."/>
            <person name="Brown T."/>
            <person name="Cohen L."/>
        </authorList>
    </citation>
    <scope>NUCLEOTIDE SEQUENCE</scope>
    <source>
        <strain evidence="8">CCMP325</strain>
    </source>
</reference>
<protein>
    <recommendedName>
        <fullName evidence="9">Zinc/iron permease</fullName>
    </recommendedName>
</protein>